<dbReference type="EMBL" id="BGPR01090192">
    <property type="protein sequence ID" value="GBM18397.1"/>
    <property type="molecule type" value="Genomic_DNA"/>
</dbReference>
<sequence length="315" mass="36610">MNESLAWNRWCNEVPGLGELRIPRYFFSNMFDIGIRKIELHCFPDASQKAYAMVASLRILFNDERIQTVFVASKTRVDPLKKLTLPRLELMGALLSARLSDRIIKALNLNLICRFWTDSQITLFWIKGTVNKLKPFIKNRIEEIGPKWLELTSEYWPRQDKAVFGGFDGSELEYRKTVSDVNQFGCTVNSEKLFVLENYSSLRRLYRVTAWVKRFIKRVKKIVSTKGPLTTEELEEAEIYWMQVEQRQCYSEEFETLTGVGQVRNNLSLYNFGTFLDDKGILRIGGRLEYSVFSSDENHPIILSRKSSLTNLISA</sequence>
<gene>
    <name evidence="1" type="ORF">AVEN_57932_1</name>
</gene>
<reference evidence="1 2" key="1">
    <citation type="journal article" date="2019" name="Sci. Rep.">
        <title>Orb-weaving spider Araneus ventricosus genome elucidates the spidroin gene catalogue.</title>
        <authorList>
            <person name="Kono N."/>
            <person name="Nakamura H."/>
            <person name="Ohtoshi R."/>
            <person name="Moran D.A.P."/>
            <person name="Shinohara A."/>
            <person name="Yoshida Y."/>
            <person name="Fujiwara M."/>
            <person name="Mori M."/>
            <person name="Tomita M."/>
            <person name="Arakawa K."/>
        </authorList>
    </citation>
    <scope>NUCLEOTIDE SEQUENCE [LARGE SCALE GENOMIC DNA]</scope>
</reference>
<proteinExistence type="predicted"/>
<dbReference type="InterPro" id="IPR008042">
    <property type="entry name" value="Retrotrans_Pao"/>
</dbReference>
<protein>
    <submittedName>
        <fullName evidence="1">Uncharacterized protein</fullName>
    </submittedName>
</protein>
<dbReference type="AlphaFoldDB" id="A0A4Y2DQ94"/>
<dbReference type="Proteomes" id="UP000499080">
    <property type="component" value="Unassembled WGS sequence"/>
</dbReference>
<accession>A0A4Y2DQ94</accession>
<name>A0A4Y2DQ94_ARAVE</name>
<dbReference type="PANTHER" id="PTHR47331">
    <property type="entry name" value="PHD-TYPE DOMAIN-CONTAINING PROTEIN"/>
    <property type="match status" value="1"/>
</dbReference>
<dbReference type="PANTHER" id="PTHR47331:SF5">
    <property type="entry name" value="RIBONUCLEASE H"/>
    <property type="match status" value="1"/>
</dbReference>
<dbReference type="Pfam" id="PF05380">
    <property type="entry name" value="Peptidase_A17"/>
    <property type="match status" value="1"/>
</dbReference>
<comment type="caution">
    <text evidence="1">The sequence shown here is derived from an EMBL/GenBank/DDBJ whole genome shotgun (WGS) entry which is preliminary data.</text>
</comment>
<organism evidence="1 2">
    <name type="scientific">Araneus ventricosus</name>
    <name type="common">Orbweaver spider</name>
    <name type="synonym">Epeira ventricosa</name>
    <dbReference type="NCBI Taxonomy" id="182803"/>
    <lineage>
        <taxon>Eukaryota</taxon>
        <taxon>Metazoa</taxon>
        <taxon>Ecdysozoa</taxon>
        <taxon>Arthropoda</taxon>
        <taxon>Chelicerata</taxon>
        <taxon>Arachnida</taxon>
        <taxon>Araneae</taxon>
        <taxon>Araneomorphae</taxon>
        <taxon>Entelegynae</taxon>
        <taxon>Araneoidea</taxon>
        <taxon>Araneidae</taxon>
        <taxon>Araneus</taxon>
    </lineage>
</organism>
<dbReference type="OrthoDB" id="5983986at2759"/>
<evidence type="ECO:0000313" key="1">
    <source>
        <dbReference type="EMBL" id="GBM18397.1"/>
    </source>
</evidence>
<keyword evidence="2" id="KW-1185">Reference proteome</keyword>
<evidence type="ECO:0000313" key="2">
    <source>
        <dbReference type="Proteomes" id="UP000499080"/>
    </source>
</evidence>